<keyword evidence="2 5" id="KW-0812">Transmembrane</keyword>
<dbReference type="RefSeq" id="WP_091093627.1">
    <property type="nucleotide sequence ID" value="NZ_FNRD01000017.1"/>
</dbReference>
<feature type="transmembrane region" description="Helical" evidence="5">
    <location>
        <begin position="192"/>
        <end position="213"/>
    </location>
</feature>
<dbReference type="InterPro" id="IPR006977">
    <property type="entry name" value="Yip1_dom"/>
</dbReference>
<dbReference type="GO" id="GO:0016020">
    <property type="term" value="C:membrane"/>
    <property type="evidence" value="ECO:0007669"/>
    <property type="project" value="UniProtKB-SubCell"/>
</dbReference>
<dbReference type="AlphaFoldDB" id="A0A1H4G662"/>
<accession>A0A1H4G662</accession>
<gene>
    <name evidence="7" type="ORF">SAMN05443667_1171</name>
</gene>
<evidence type="ECO:0000256" key="4">
    <source>
        <dbReference type="ARBA" id="ARBA00023136"/>
    </source>
</evidence>
<proteinExistence type="predicted"/>
<evidence type="ECO:0000313" key="7">
    <source>
        <dbReference type="EMBL" id="SEB05044.1"/>
    </source>
</evidence>
<organism evidence="7 8">
    <name type="scientific">Flavobacterium gillisiae</name>
    <dbReference type="NCBI Taxonomy" id="150146"/>
    <lineage>
        <taxon>Bacteria</taxon>
        <taxon>Pseudomonadati</taxon>
        <taxon>Bacteroidota</taxon>
        <taxon>Flavobacteriia</taxon>
        <taxon>Flavobacteriales</taxon>
        <taxon>Flavobacteriaceae</taxon>
        <taxon>Flavobacterium</taxon>
    </lineage>
</organism>
<feature type="transmembrane region" description="Helical" evidence="5">
    <location>
        <begin position="114"/>
        <end position="136"/>
    </location>
</feature>
<evidence type="ECO:0000259" key="6">
    <source>
        <dbReference type="Pfam" id="PF04893"/>
    </source>
</evidence>
<protein>
    <submittedName>
        <fullName evidence="7">Yip1 domain-containing protein</fullName>
    </submittedName>
</protein>
<keyword evidence="8" id="KW-1185">Reference proteome</keyword>
<dbReference type="Pfam" id="PF04893">
    <property type="entry name" value="Yip1"/>
    <property type="match status" value="1"/>
</dbReference>
<evidence type="ECO:0000256" key="3">
    <source>
        <dbReference type="ARBA" id="ARBA00022989"/>
    </source>
</evidence>
<keyword evidence="3 5" id="KW-1133">Transmembrane helix</keyword>
<evidence type="ECO:0000256" key="2">
    <source>
        <dbReference type="ARBA" id="ARBA00022692"/>
    </source>
</evidence>
<feature type="transmembrane region" description="Helical" evidence="5">
    <location>
        <begin position="67"/>
        <end position="94"/>
    </location>
</feature>
<dbReference type="OrthoDB" id="1449862at2"/>
<dbReference type="Proteomes" id="UP000198951">
    <property type="component" value="Unassembled WGS sequence"/>
</dbReference>
<comment type="subcellular location">
    <subcellularLocation>
        <location evidence="1">Membrane</location>
        <topology evidence="1">Multi-pass membrane protein</topology>
    </subcellularLocation>
</comment>
<reference evidence="8" key="1">
    <citation type="submission" date="2016-10" db="EMBL/GenBank/DDBJ databases">
        <authorList>
            <person name="Varghese N."/>
            <person name="Submissions S."/>
        </authorList>
    </citation>
    <scope>NUCLEOTIDE SEQUENCE [LARGE SCALE GENOMIC DNA]</scope>
    <source>
        <strain evidence="8">DSM 22376</strain>
    </source>
</reference>
<keyword evidence="4 5" id="KW-0472">Membrane</keyword>
<feature type="transmembrane region" description="Helical" evidence="5">
    <location>
        <begin position="156"/>
        <end position="180"/>
    </location>
</feature>
<evidence type="ECO:0000313" key="8">
    <source>
        <dbReference type="Proteomes" id="UP000198951"/>
    </source>
</evidence>
<name>A0A1H4G662_9FLAO</name>
<dbReference type="STRING" id="150146.SAMN05443667_1171"/>
<evidence type="ECO:0000256" key="5">
    <source>
        <dbReference type="SAM" id="Phobius"/>
    </source>
</evidence>
<sequence length="217" mass="24688">MNDFDMGPDRKSISEKDLFQKIILAPREAFRFINDYKYEKHLYILLFLAGIVRSFDRASSKNMGDNYSIWAIIAIGVIAGGLFGWISYYIYAALISWSGKWMNGKGNTQSILRILAYALFPSILSLFVLIPHIAIYGNDIFKSENGFYSSGLVDSIIYYSFTFIEIVLGIWSLVLCVIGISEVQKLSIGKSILNFILPVILILFLMLILFLPFQLFN</sequence>
<evidence type="ECO:0000256" key="1">
    <source>
        <dbReference type="ARBA" id="ARBA00004141"/>
    </source>
</evidence>
<feature type="domain" description="Yip1" evidence="6">
    <location>
        <begin position="22"/>
        <end position="208"/>
    </location>
</feature>
<dbReference type="EMBL" id="FNRD01000017">
    <property type="protein sequence ID" value="SEB05044.1"/>
    <property type="molecule type" value="Genomic_DNA"/>
</dbReference>